<dbReference type="EMBL" id="BGPR01019192">
    <property type="protein sequence ID" value="GBN81241.1"/>
    <property type="molecule type" value="Genomic_DNA"/>
</dbReference>
<keyword evidence="3" id="KW-1185">Reference proteome</keyword>
<gene>
    <name evidence="2" type="ORF">AVEN_256011_1</name>
</gene>
<evidence type="ECO:0000313" key="2">
    <source>
        <dbReference type="EMBL" id="GBN81241.1"/>
    </source>
</evidence>
<feature type="region of interest" description="Disordered" evidence="1">
    <location>
        <begin position="92"/>
        <end position="122"/>
    </location>
</feature>
<feature type="compositionally biased region" description="Polar residues" evidence="1">
    <location>
        <begin position="112"/>
        <end position="122"/>
    </location>
</feature>
<dbReference type="AlphaFoldDB" id="A0A4Y2RZQ2"/>
<dbReference type="Proteomes" id="UP000499080">
    <property type="component" value="Unassembled WGS sequence"/>
</dbReference>
<evidence type="ECO:0000256" key="1">
    <source>
        <dbReference type="SAM" id="MobiDB-lite"/>
    </source>
</evidence>
<organism evidence="2 3">
    <name type="scientific">Araneus ventricosus</name>
    <name type="common">Orbweaver spider</name>
    <name type="synonym">Epeira ventricosa</name>
    <dbReference type="NCBI Taxonomy" id="182803"/>
    <lineage>
        <taxon>Eukaryota</taxon>
        <taxon>Metazoa</taxon>
        <taxon>Ecdysozoa</taxon>
        <taxon>Arthropoda</taxon>
        <taxon>Chelicerata</taxon>
        <taxon>Arachnida</taxon>
        <taxon>Araneae</taxon>
        <taxon>Araneomorphae</taxon>
        <taxon>Entelegynae</taxon>
        <taxon>Araneoidea</taxon>
        <taxon>Araneidae</taxon>
        <taxon>Araneus</taxon>
    </lineage>
</organism>
<name>A0A4Y2RZQ2_ARAVE</name>
<protein>
    <submittedName>
        <fullName evidence="2">Uncharacterized protein</fullName>
    </submittedName>
</protein>
<accession>A0A4Y2RZQ2</accession>
<sequence length="122" mass="13822">MPTTQGEPLNPKVSNSSIPRYPIPVSQGIVTVMESRFPAMQVLWLGRGFYKVTPPWAFCLIERNPTFIKLAFWQEICTTAGHYEKQDIMQCQKGRRPPGPANGNCDPFYLPSFQSDSMKNPN</sequence>
<proteinExistence type="predicted"/>
<evidence type="ECO:0000313" key="3">
    <source>
        <dbReference type="Proteomes" id="UP000499080"/>
    </source>
</evidence>
<comment type="caution">
    <text evidence="2">The sequence shown here is derived from an EMBL/GenBank/DDBJ whole genome shotgun (WGS) entry which is preliminary data.</text>
</comment>
<reference evidence="2 3" key="1">
    <citation type="journal article" date="2019" name="Sci. Rep.">
        <title>Orb-weaving spider Araneus ventricosus genome elucidates the spidroin gene catalogue.</title>
        <authorList>
            <person name="Kono N."/>
            <person name="Nakamura H."/>
            <person name="Ohtoshi R."/>
            <person name="Moran D.A.P."/>
            <person name="Shinohara A."/>
            <person name="Yoshida Y."/>
            <person name="Fujiwara M."/>
            <person name="Mori M."/>
            <person name="Tomita M."/>
            <person name="Arakawa K."/>
        </authorList>
    </citation>
    <scope>NUCLEOTIDE SEQUENCE [LARGE SCALE GENOMIC DNA]</scope>
</reference>